<dbReference type="EMBL" id="AFVW02000002">
    <property type="protein sequence ID" value="EJO89933.1"/>
    <property type="molecule type" value="Genomic_DNA"/>
</dbReference>
<name>J4TJQ8_9MYCO</name>
<evidence type="ECO:0000313" key="2">
    <source>
        <dbReference type="Proteomes" id="UP000006455"/>
    </source>
</evidence>
<sequence>MGISTSTGGNHTNTVTTLVSQATNAAAAAYLRSLIPTPARTSRTDGPDPIHDGGVRSHFFVDGSPAEVMGGYKAALLRMNWTLIVDRTGGGPDGGGATYTARNGNAFGVFTGGGERGVTDIDACAWPSAPATEDCARPG</sequence>
<dbReference type="AlphaFoldDB" id="J4TJQ8"/>
<evidence type="ECO:0000313" key="1">
    <source>
        <dbReference type="EMBL" id="EJO89933.1"/>
    </source>
</evidence>
<protein>
    <submittedName>
        <fullName evidence="1">Uncharacterized protein</fullName>
    </submittedName>
</protein>
<gene>
    <name evidence="1" type="ORF">MCOL_V207080</name>
</gene>
<reference evidence="1 2" key="1">
    <citation type="journal article" date="2011" name="J. Bacteriol.">
        <title>Genome sequence of the Mycobacterium colombiense type strain, CECT 3035.</title>
        <authorList>
            <person name="Gonzalez-Perez M."/>
            <person name="Murcia M.I."/>
            <person name="Landsman D."/>
            <person name="Jordan I.K."/>
            <person name="Marino-Ramirez L."/>
        </authorList>
    </citation>
    <scope>NUCLEOTIDE SEQUENCE [LARGE SCALE GENOMIC DNA]</scope>
    <source>
        <strain evidence="1 2">CECT 3035</strain>
    </source>
</reference>
<proteinExistence type="predicted"/>
<accession>J4TJQ8</accession>
<dbReference type="Proteomes" id="UP000006455">
    <property type="component" value="Unassembled WGS sequence"/>
</dbReference>
<comment type="caution">
    <text evidence="1">The sequence shown here is derived from an EMBL/GenBank/DDBJ whole genome shotgun (WGS) entry which is preliminary data.</text>
</comment>
<organism evidence="1 2">
    <name type="scientific">Mycobacterium colombiense CECT 3035</name>
    <dbReference type="NCBI Taxonomy" id="1041522"/>
    <lineage>
        <taxon>Bacteria</taxon>
        <taxon>Bacillati</taxon>
        <taxon>Actinomycetota</taxon>
        <taxon>Actinomycetes</taxon>
        <taxon>Mycobacteriales</taxon>
        <taxon>Mycobacteriaceae</taxon>
        <taxon>Mycobacterium</taxon>
        <taxon>Mycobacterium avium complex (MAC)</taxon>
    </lineage>
</organism>